<feature type="domain" description="AB hydrolase-1" evidence="2">
    <location>
        <begin position="8"/>
        <end position="148"/>
    </location>
</feature>
<dbReference type="EMBL" id="CP120631">
    <property type="protein sequence ID" value="WEW61703.1"/>
    <property type="molecule type" value="Genomic_DNA"/>
</dbReference>
<dbReference type="PANTHER" id="PTHR47842">
    <property type="entry name" value="EXPRESSED PROTEIN"/>
    <property type="match status" value="1"/>
</dbReference>
<feature type="region of interest" description="Disordered" evidence="1">
    <location>
        <begin position="325"/>
        <end position="349"/>
    </location>
</feature>
<sequence length="447" mass="47787">MKKKTLLLVFIHGFQGGNDTFGNFPAHLRAIASHALPNIDVVAVTYPKFETRGDLQECVGRFREWLQNIVIDIEVSNNGPSPTVDPSVHVILIGHSMGGILGAETIRLLTSETILPTPSRSSTLNPSSGLGDKPKQEQGAASHEANPFMFPHIQGLMAFDTPFLGIAPGTVSYTAENHYKTASAAYGAITEVANVFGWGTPKKDTTASAERSSGNSAPLALPAPTSFSSSAAATTTPARQRWGRYALLAGAAGALAAGGAAALYTQRDRFSAGWTWATSHLEFVGCLARPEELRNRLAALAQLHKDRGLHCANFYTRLGRGAVVVPPSETPSATTTTAGGSSSPPQPFSISRHILRSTVRTFCNLPQDVENNARHHDRAGDEVASGSSEAGLEWIEAVNDKVADETKAHMSMFLPTENPAFYDMAHQARDLLIRWVDRGWYSAAAGG</sequence>
<evidence type="ECO:0000313" key="3">
    <source>
        <dbReference type="EMBL" id="WEW61703.1"/>
    </source>
</evidence>
<keyword evidence="4" id="KW-1185">Reference proteome</keyword>
<dbReference type="SUPFAM" id="SSF53474">
    <property type="entry name" value="alpha/beta-Hydrolases"/>
    <property type="match status" value="1"/>
</dbReference>
<dbReference type="AlphaFoldDB" id="A0AAF0DNY2"/>
<feature type="compositionally biased region" description="Polar residues" evidence="1">
    <location>
        <begin position="117"/>
        <end position="128"/>
    </location>
</feature>
<name>A0AAF0DNY2_9EURO</name>
<feature type="region of interest" description="Disordered" evidence="1">
    <location>
        <begin position="203"/>
        <end position="233"/>
    </location>
</feature>
<dbReference type="Pfam" id="PF12697">
    <property type="entry name" value="Abhydrolase_6"/>
    <property type="match status" value="1"/>
</dbReference>
<feature type="compositionally biased region" description="Polar residues" evidence="1">
    <location>
        <begin position="206"/>
        <end position="215"/>
    </location>
</feature>
<dbReference type="InterPro" id="IPR000073">
    <property type="entry name" value="AB_hydrolase_1"/>
</dbReference>
<gene>
    <name evidence="3" type="ORF">PRK78_007195</name>
</gene>
<feature type="compositionally biased region" description="Low complexity" evidence="1">
    <location>
        <begin position="216"/>
        <end position="233"/>
    </location>
</feature>
<feature type="region of interest" description="Disordered" evidence="1">
    <location>
        <begin position="117"/>
        <end position="142"/>
    </location>
</feature>
<dbReference type="InterPro" id="IPR029058">
    <property type="entry name" value="AB_hydrolase_fold"/>
</dbReference>
<accession>A0AAF0DNY2</accession>
<dbReference type="Gene3D" id="3.40.50.1820">
    <property type="entry name" value="alpha/beta hydrolase"/>
    <property type="match status" value="1"/>
</dbReference>
<feature type="compositionally biased region" description="Low complexity" evidence="1">
    <location>
        <begin position="326"/>
        <end position="343"/>
    </location>
</feature>
<organism evidence="3 4">
    <name type="scientific">Emydomyces testavorans</name>
    <dbReference type="NCBI Taxonomy" id="2070801"/>
    <lineage>
        <taxon>Eukaryota</taxon>
        <taxon>Fungi</taxon>
        <taxon>Dikarya</taxon>
        <taxon>Ascomycota</taxon>
        <taxon>Pezizomycotina</taxon>
        <taxon>Eurotiomycetes</taxon>
        <taxon>Eurotiomycetidae</taxon>
        <taxon>Onygenales</taxon>
        <taxon>Nannizziopsiaceae</taxon>
        <taxon>Emydomyces</taxon>
    </lineage>
</organism>
<evidence type="ECO:0000313" key="4">
    <source>
        <dbReference type="Proteomes" id="UP001219355"/>
    </source>
</evidence>
<dbReference type="Proteomes" id="UP001219355">
    <property type="component" value="Chromosome 5"/>
</dbReference>
<reference evidence="3" key="1">
    <citation type="submission" date="2023-03" db="EMBL/GenBank/DDBJ databases">
        <title>Emydomyces testavorans Genome Sequence.</title>
        <authorList>
            <person name="Hoyer L."/>
        </authorList>
    </citation>
    <scope>NUCLEOTIDE SEQUENCE</scope>
    <source>
        <strain evidence="3">16-2883</strain>
    </source>
</reference>
<evidence type="ECO:0000259" key="2">
    <source>
        <dbReference type="Pfam" id="PF12697"/>
    </source>
</evidence>
<proteinExistence type="predicted"/>
<evidence type="ECO:0000256" key="1">
    <source>
        <dbReference type="SAM" id="MobiDB-lite"/>
    </source>
</evidence>
<dbReference type="PANTHER" id="PTHR47842:SF1">
    <property type="entry name" value="DUF676 DOMAIN-CONTAINING PROTEIN"/>
    <property type="match status" value="1"/>
</dbReference>
<protein>
    <recommendedName>
        <fullName evidence="2">AB hydrolase-1 domain-containing protein</fullName>
    </recommendedName>
</protein>